<name>A0A382B6E6_9ZZZZ</name>
<sequence length="571" mass="63896">MTIFIFSALLADDRYKMPPKAIADLVDAPATPSVSISPNKKQILILERSSLPSIEELSQPELRLGGLRINPANNGRSRTSYYIGVIIQDIKTGRQTKIKGLPKGARISNISWSPDGKYIAMVVTSGNKINLYTAITRNGKAKKLLNSPLNAIYGSPYYWLSDSKGLIAKIILDHRGDPPKASTVPKGPVVQENAGNKAPARTYQDLLSNAHDEALFEYYMTAQIVRVSHKGKVVQIGKPGIIRRAEPSPDGNFILMETIHRPFSYLVTVYRFPTLIEILDTNGKSVHILRDMPLAESIPIGRDAVISGPRSFGWRSDVGASIYYADALDGGDPKKDVQFRDEVFTLPAPFTGKAKSILKLELRFSGVRWGDNKNALVSAREWVQRRSTSWHVNPSTSATRKIIDRIYEDRYNDPGTPVTTLNKYGRSVMIIKDETKLLMIGNGASPEGDLPFLDEFDLISKTSKRLWRCEAPYYERVISMISQDGKTFITSRESKDEPGNYYIRSVEDNSFKSITQFEHPYPQMKGVYKEMLTYKRGDGVDLSATLYLPPGHDLGDGPLPLLVWAYPREFK</sequence>
<evidence type="ECO:0000256" key="2">
    <source>
        <dbReference type="ARBA" id="ARBA00022825"/>
    </source>
</evidence>
<dbReference type="EMBL" id="UINC01028414">
    <property type="protein sequence ID" value="SVB09355.1"/>
    <property type="molecule type" value="Genomic_DNA"/>
</dbReference>
<dbReference type="InterPro" id="IPR011659">
    <property type="entry name" value="WD40"/>
</dbReference>
<dbReference type="SUPFAM" id="SSF82171">
    <property type="entry name" value="DPP6 N-terminal domain-like"/>
    <property type="match status" value="1"/>
</dbReference>
<organism evidence="3">
    <name type="scientific">marine metagenome</name>
    <dbReference type="NCBI Taxonomy" id="408172"/>
    <lineage>
        <taxon>unclassified sequences</taxon>
        <taxon>metagenomes</taxon>
        <taxon>ecological metagenomes</taxon>
    </lineage>
</organism>
<proteinExistence type="predicted"/>
<evidence type="ECO:0008006" key="4">
    <source>
        <dbReference type="Google" id="ProtNLM"/>
    </source>
</evidence>
<dbReference type="Pfam" id="PF07676">
    <property type="entry name" value="PD40"/>
    <property type="match status" value="1"/>
</dbReference>
<evidence type="ECO:0000256" key="1">
    <source>
        <dbReference type="ARBA" id="ARBA00022801"/>
    </source>
</evidence>
<dbReference type="PANTHER" id="PTHR42776:SF28">
    <property type="entry name" value="GLUTAMYL ENDOPEPTIDASE, CHLOROPLASTIC-RELATED"/>
    <property type="match status" value="1"/>
</dbReference>
<dbReference type="PANTHER" id="PTHR42776">
    <property type="entry name" value="SERINE PEPTIDASE S9 FAMILY MEMBER"/>
    <property type="match status" value="1"/>
</dbReference>
<dbReference type="GO" id="GO:0004252">
    <property type="term" value="F:serine-type endopeptidase activity"/>
    <property type="evidence" value="ECO:0007669"/>
    <property type="project" value="TreeGrafter"/>
</dbReference>
<dbReference type="InterPro" id="IPR011042">
    <property type="entry name" value="6-blade_b-propeller_TolB-like"/>
</dbReference>
<dbReference type="AlphaFoldDB" id="A0A382B6E6"/>
<dbReference type="Gene3D" id="2.120.10.30">
    <property type="entry name" value="TolB, C-terminal domain"/>
    <property type="match status" value="1"/>
</dbReference>
<reference evidence="3" key="1">
    <citation type="submission" date="2018-05" db="EMBL/GenBank/DDBJ databases">
        <authorList>
            <person name="Lanie J.A."/>
            <person name="Ng W.-L."/>
            <person name="Kazmierczak K.M."/>
            <person name="Andrzejewski T.M."/>
            <person name="Davidsen T.M."/>
            <person name="Wayne K.J."/>
            <person name="Tettelin H."/>
            <person name="Glass J.I."/>
            <person name="Rusch D."/>
            <person name="Podicherti R."/>
            <person name="Tsui H.-C.T."/>
            <person name="Winkler M.E."/>
        </authorList>
    </citation>
    <scope>NUCLEOTIDE SEQUENCE</scope>
</reference>
<feature type="non-terminal residue" evidence="3">
    <location>
        <position position="571"/>
    </location>
</feature>
<protein>
    <recommendedName>
        <fullName evidence="4">Dipeptidylpeptidase IV N-terminal domain-containing protein</fullName>
    </recommendedName>
</protein>
<evidence type="ECO:0000313" key="3">
    <source>
        <dbReference type="EMBL" id="SVB09355.1"/>
    </source>
</evidence>
<gene>
    <name evidence="3" type="ORF">METZ01_LOCUS162209</name>
</gene>
<accession>A0A382B6E6</accession>
<keyword evidence="1" id="KW-0378">Hydrolase</keyword>
<keyword evidence="2" id="KW-0645">Protease</keyword>
<keyword evidence="2" id="KW-0720">Serine protease</keyword>